<keyword evidence="3" id="KW-1185">Reference proteome</keyword>
<evidence type="ECO:0008006" key="4">
    <source>
        <dbReference type="Google" id="ProtNLM"/>
    </source>
</evidence>
<accession>A0A1B8H7I3</accession>
<dbReference type="EMBL" id="LZEY01000045">
    <property type="protein sequence ID" value="OBU05038.1"/>
    <property type="molecule type" value="Genomic_DNA"/>
</dbReference>
<name>A0A1B8H7I3_9GAMM</name>
<dbReference type="AlphaFoldDB" id="A0A1B8H7I3"/>
<feature type="signal peptide" evidence="1">
    <location>
        <begin position="1"/>
        <end position="21"/>
    </location>
</feature>
<gene>
    <name evidence="2" type="ORF">AYY18_08085</name>
</gene>
<evidence type="ECO:0000313" key="2">
    <source>
        <dbReference type="EMBL" id="OBU05038.1"/>
    </source>
</evidence>
<evidence type="ECO:0000256" key="1">
    <source>
        <dbReference type="SAM" id="SignalP"/>
    </source>
</evidence>
<dbReference type="Proteomes" id="UP000092377">
    <property type="component" value="Unassembled WGS sequence"/>
</dbReference>
<comment type="caution">
    <text evidence="2">The sequence shown here is derived from an EMBL/GenBank/DDBJ whole genome shotgun (WGS) entry which is preliminary data.</text>
</comment>
<feature type="chain" id="PRO_5008609368" description="SH3 domain-containing protein" evidence="1">
    <location>
        <begin position="22"/>
        <end position="533"/>
    </location>
</feature>
<sequence length="533" mass="61223">MWAVKILLMVLLFFYPFITSAAQTCSDISLRAENEGTDTERVIYKVMSEGRLYFHSAPDSRCKSKISFLVKNDSVIAYQISGGYLFAGYVNGEGEITTGWLELSQLTETNLRIVPLAEEVDYVNEPDSDKKNNSLTADDYRLTVNEMVLRPGEPLSEINRDIIRYYHQKPELVFIGYGRTGRIVSISFPDDSLSVYATYIINDNTDEDVINQIIVSSDKYKTHRGIRVGDPLSLLFERYGLHDDYSADESTESLIYHNVDMSLIFDIGKNKKIKRITYLLNAPGMVNCTINKDNWSVSPFTIPVQKEVISQARVWLYLQPDEQCKTELFIIRGDRILQYREYGDYAYINYVNSKNKVVEGWIKNTALKSADKVDDRLDYRDFILKSGNGQVDFLGKPVTNNTVTRWLEKQREGVSVPEFHDFTHGVESWTSDIAGFTITISRTNTIVEKRTGRQDAYISEISFKDNHYKTSRGIAVGDTYNEMITAYGENTNIAAGSACYYYTWFDRQLWFCFDNNRVITTISYKNYPESDTR</sequence>
<reference evidence="3" key="1">
    <citation type="submission" date="2016-06" db="EMBL/GenBank/DDBJ databases">
        <authorList>
            <person name="Butler K."/>
        </authorList>
    </citation>
    <scope>NUCLEOTIDE SEQUENCE [LARGE SCALE GENOMIC DNA]</scope>
    <source>
        <strain evidence="3">GCSL-Mp20</strain>
    </source>
</reference>
<keyword evidence="1" id="KW-0732">Signal</keyword>
<evidence type="ECO:0000313" key="3">
    <source>
        <dbReference type="Proteomes" id="UP000092377"/>
    </source>
</evidence>
<organism evidence="2 3">
    <name type="scientific">Morganella psychrotolerans</name>
    <dbReference type="NCBI Taxonomy" id="368603"/>
    <lineage>
        <taxon>Bacteria</taxon>
        <taxon>Pseudomonadati</taxon>
        <taxon>Pseudomonadota</taxon>
        <taxon>Gammaproteobacteria</taxon>
        <taxon>Enterobacterales</taxon>
        <taxon>Morganellaceae</taxon>
        <taxon>Morganella</taxon>
    </lineage>
</organism>
<protein>
    <recommendedName>
        <fullName evidence="4">SH3 domain-containing protein</fullName>
    </recommendedName>
</protein>
<proteinExistence type="predicted"/>